<gene>
    <name evidence="3" type="ORF">P7079_01565</name>
</gene>
<protein>
    <recommendedName>
        <fullName evidence="5">DNA-binding protein</fullName>
    </recommendedName>
</protein>
<keyword evidence="4" id="KW-1185">Reference proteome</keyword>
<evidence type="ECO:0000256" key="1">
    <source>
        <dbReference type="SAM" id="Coils"/>
    </source>
</evidence>
<proteinExistence type="predicted"/>
<reference evidence="3 4" key="1">
    <citation type="submission" date="2023-03" db="EMBL/GenBank/DDBJ databases">
        <title>Complete genome of Arcanobacterium canis strain DSM 25104 isolated in 2010 from a canine otitis externa in Germany.</title>
        <authorList>
            <person name="Borowiak M."/>
            <person name="Kreitlow A."/>
            <person name="Malorny B."/>
            <person name="Laemmler C."/>
            <person name="Prenger-Berninghoff E."/>
            <person name="Ploetz M."/>
            <person name="Abdulmawjood A."/>
        </authorList>
    </citation>
    <scope>NUCLEOTIDE SEQUENCE [LARGE SCALE GENOMIC DNA]</scope>
    <source>
        <strain evidence="3 4">DSM 25104</strain>
    </source>
</reference>
<dbReference type="RefSeq" id="WP_278013090.1">
    <property type="nucleotide sequence ID" value="NZ_CP121208.1"/>
</dbReference>
<evidence type="ECO:0000313" key="4">
    <source>
        <dbReference type="Proteomes" id="UP001215216"/>
    </source>
</evidence>
<organism evidence="3 4">
    <name type="scientific">Arcanobacterium canis</name>
    <dbReference type="NCBI Taxonomy" id="999183"/>
    <lineage>
        <taxon>Bacteria</taxon>
        <taxon>Bacillati</taxon>
        <taxon>Actinomycetota</taxon>
        <taxon>Actinomycetes</taxon>
        <taxon>Actinomycetales</taxon>
        <taxon>Actinomycetaceae</taxon>
        <taxon>Arcanobacterium</taxon>
    </lineage>
</organism>
<feature type="coiled-coil region" evidence="1">
    <location>
        <begin position="1"/>
        <end position="28"/>
    </location>
</feature>
<evidence type="ECO:0008006" key="5">
    <source>
        <dbReference type="Google" id="ProtNLM"/>
    </source>
</evidence>
<dbReference type="Proteomes" id="UP001215216">
    <property type="component" value="Chromosome"/>
</dbReference>
<sequence length="102" mass="11413">MANLDQEIADALAKVERLRKKKRDAEEKERSRFAEAIMSALDEIEDADSVSVRALVDRARAMIDEQNAKRRRAAVKAAARRREATSEASNESSSHTGWGEGR</sequence>
<accession>A0ABY8FYT7</accession>
<name>A0ABY8FYT7_9ACTO</name>
<keyword evidence="1" id="KW-0175">Coiled coil</keyword>
<evidence type="ECO:0000256" key="2">
    <source>
        <dbReference type="SAM" id="MobiDB-lite"/>
    </source>
</evidence>
<evidence type="ECO:0000313" key="3">
    <source>
        <dbReference type="EMBL" id="WFM83695.1"/>
    </source>
</evidence>
<feature type="region of interest" description="Disordered" evidence="2">
    <location>
        <begin position="67"/>
        <end position="102"/>
    </location>
</feature>
<dbReference type="EMBL" id="CP121208">
    <property type="protein sequence ID" value="WFM83695.1"/>
    <property type="molecule type" value="Genomic_DNA"/>
</dbReference>